<feature type="compositionally biased region" description="Basic residues" evidence="3">
    <location>
        <begin position="755"/>
        <end position="765"/>
    </location>
</feature>
<accession>A0AAQ3PS44</accession>
<feature type="region of interest" description="Disordered" evidence="3">
    <location>
        <begin position="155"/>
        <end position="218"/>
    </location>
</feature>
<keyword evidence="2" id="KW-0677">Repeat</keyword>
<feature type="region of interest" description="Disordered" evidence="3">
    <location>
        <begin position="712"/>
        <end position="774"/>
    </location>
</feature>
<keyword evidence="1" id="KW-0433">Leucine-rich repeat</keyword>
<dbReference type="PANTHER" id="PTHR15454:SF37">
    <property type="entry name" value="OUTER ARM DYNEIN LIGHT CHAIN 1 PROTEIN"/>
    <property type="match status" value="1"/>
</dbReference>
<proteinExistence type="predicted"/>
<evidence type="ECO:0000313" key="5">
    <source>
        <dbReference type="Proteomes" id="UP001341281"/>
    </source>
</evidence>
<evidence type="ECO:0000256" key="2">
    <source>
        <dbReference type="ARBA" id="ARBA00022737"/>
    </source>
</evidence>
<sequence>MPLLASKSASPPPTGRGHQPTTVAAHGCLKSSRAEAPPRKAEAPRSLWPSTPRRGPPAHQPPRAGTEMGKMSCFAGLLGGKRAKAASKGNGKSKAAHAKKGNGNDCPKVKPVEEFMDMAEAVDVSGGGGDGDGAHVLPACDSRFVAHAAAEVARHGSDEGGDLGAGAAGSSGYRSDGTGTSPGKSGADEPDAGGESPSVGRGSPTASPKLKRSCSNIETTRSVLPRALELPAKSRSYGDLKKAMPAAGPGRSATASGASPTASFRTSCSADRVMLKKRSSRQVLPSRSRKLWWQLFLWSHRSLHRPGASAAMPAAAGRVGAAIQRDGYTSDTRDAATATDAKNKGVAVEEGPVPSQWVAFAADASSLDRVSAWVNSLGNVSFHGVDEDDDVVTARGHDDDDDGGAGAARPQCSEIVELPTAGKRQPQAKRRAADEAAQASGVVQTLNTFSSVAHISGMGLKAVPFIAAFSTLRTVNLSGNLIAQIAAGSLPKGLHSLDLSRNKIGIIEGLRELTRLRVLNLSYNRISRIGHGKHAYPGITAPLLLLQFYALPVILHSDLRQILARARCSGSGSGSAIAHRMVHAILQGWLHFGVVNIELYLAGNKISDVEGLACFHSRPVELLAVGNKMDVLAVLDVSFNKITTPKSLGQLVANYGSLRALNLLGNPVQANTGEDTLRKAVTGLLPRLEYLNKQAVKPQRAREVAKDSVAQAALGNGGGGGGWSSRRRVARRVTSQSPGWSGKSPRGRDGSSSRRGSRSNSKTRRPQGSILARR</sequence>
<dbReference type="PANTHER" id="PTHR15454">
    <property type="entry name" value="NISCHARIN RELATED"/>
    <property type="match status" value="1"/>
</dbReference>
<dbReference type="SUPFAM" id="SSF52058">
    <property type="entry name" value="L domain-like"/>
    <property type="match status" value="1"/>
</dbReference>
<dbReference type="AlphaFoldDB" id="A0AAQ3PS44"/>
<feature type="region of interest" description="Disordered" evidence="3">
    <location>
        <begin position="240"/>
        <end position="266"/>
    </location>
</feature>
<dbReference type="GO" id="GO:0005737">
    <property type="term" value="C:cytoplasm"/>
    <property type="evidence" value="ECO:0007669"/>
    <property type="project" value="TreeGrafter"/>
</dbReference>
<gene>
    <name evidence="4" type="ORF">U9M48_006397</name>
</gene>
<evidence type="ECO:0000313" key="4">
    <source>
        <dbReference type="EMBL" id="WVZ55775.1"/>
    </source>
</evidence>
<dbReference type="InterPro" id="IPR001611">
    <property type="entry name" value="Leu-rich_rpt"/>
</dbReference>
<organism evidence="4 5">
    <name type="scientific">Paspalum notatum var. saurae</name>
    <dbReference type="NCBI Taxonomy" id="547442"/>
    <lineage>
        <taxon>Eukaryota</taxon>
        <taxon>Viridiplantae</taxon>
        <taxon>Streptophyta</taxon>
        <taxon>Embryophyta</taxon>
        <taxon>Tracheophyta</taxon>
        <taxon>Spermatophyta</taxon>
        <taxon>Magnoliopsida</taxon>
        <taxon>Liliopsida</taxon>
        <taxon>Poales</taxon>
        <taxon>Poaceae</taxon>
        <taxon>PACMAD clade</taxon>
        <taxon>Panicoideae</taxon>
        <taxon>Andropogonodae</taxon>
        <taxon>Paspaleae</taxon>
        <taxon>Paspalinae</taxon>
        <taxon>Paspalum</taxon>
    </lineage>
</organism>
<feature type="compositionally biased region" description="Low complexity" evidence="3">
    <location>
        <begin position="245"/>
        <end position="263"/>
    </location>
</feature>
<dbReference type="EMBL" id="CP144746">
    <property type="protein sequence ID" value="WVZ55775.1"/>
    <property type="molecule type" value="Genomic_DNA"/>
</dbReference>
<dbReference type="Proteomes" id="UP001341281">
    <property type="component" value="Chromosome 02"/>
</dbReference>
<feature type="compositionally biased region" description="Basic and acidic residues" evidence="3">
    <location>
        <begin position="32"/>
        <end position="43"/>
    </location>
</feature>
<dbReference type="InterPro" id="IPR032675">
    <property type="entry name" value="LRR_dom_sf"/>
</dbReference>
<dbReference type="Gene3D" id="3.80.10.10">
    <property type="entry name" value="Ribonuclease Inhibitor"/>
    <property type="match status" value="2"/>
</dbReference>
<feature type="region of interest" description="Disordered" evidence="3">
    <location>
        <begin position="1"/>
        <end position="112"/>
    </location>
</feature>
<protein>
    <recommendedName>
        <fullName evidence="6">Leucine-rich repeat family protein</fullName>
    </recommendedName>
</protein>
<dbReference type="FunFam" id="3.80.10.10:FF:000505">
    <property type="entry name" value="Outer arm dynein light chain 1 protein"/>
    <property type="match status" value="1"/>
</dbReference>
<dbReference type="Pfam" id="PF13855">
    <property type="entry name" value="LRR_8"/>
    <property type="match status" value="1"/>
</dbReference>
<evidence type="ECO:0008006" key="6">
    <source>
        <dbReference type="Google" id="ProtNLM"/>
    </source>
</evidence>
<evidence type="ECO:0000256" key="3">
    <source>
        <dbReference type="SAM" id="MobiDB-lite"/>
    </source>
</evidence>
<reference evidence="4 5" key="1">
    <citation type="submission" date="2024-02" db="EMBL/GenBank/DDBJ databases">
        <title>High-quality chromosome-scale genome assembly of Pensacola bahiagrass (Paspalum notatum Flugge var. saurae).</title>
        <authorList>
            <person name="Vega J.M."/>
            <person name="Podio M."/>
            <person name="Orjuela J."/>
            <person name="Siena L.A."/>
            <person name="Pessino S.C."/>
            <person name="Combes M.C."/>
            <person name="Mariac C."/>
            <person name="Albertini E."/>
            <person name="Pupilli F."/>
            <person name="Ortiz J.P.A."/>
            <person name="Leblanc O."/>
        </authorList>
    </citation>
    <scope>NUCLEOTIDE SEQUENCE [LARGE SCALE GENOMIC DNA]</scope>
    <source>
        <strain evidence="4">R1</strain>
        <tissue evidence="4">Leaf</tissue>
    </source>
</reference>
<evidence type="ECO:0000256" key="1">
    <source>
        <dbReference type="ARBA" id="ARBA00022614"/>
    </source>
</evidence>
<name>A0AAQ3PS44_PASNO</name>
<dbReference type="SMART" id="SM00365">
    <property type="entry name" value="LRR_SD22"/>
    <property type="match status" value="4"/>
</dbReference>
<dbReference type="PROSITE" id="PS51450">
    <property type="entry name" value="LRR"/>
    <property type="match status" value="2"/>
</dbReference>
<keyword evidence="5" id="KW-1185">Reference proteome</keyword>